<organism evidence="2 3">
    <name type="scientific">Bacteroides oleiciplenus</name>
    <dbReference type="NCBI Taxonomy" id="626931"/>
    <lineage>
        <taxon>Bacteria</taxon>
        <taxon>Pseudomonadati</taxon>
        <taxon>Bacteroidota</taxon>
        <taxon>Bacteroidia</taxon>
        <taxon>Bacteroidales</taxon>
        <taxon>Bacteroidaceae</taxon>
        <taxon>Bacteroides</taxon>
    </lineage>
</organism>
<comment type="caution">
    <text evidence="2">The sequence shown here is derived from an EMBL/GenBank/DDBJ whole genome shotgun (WGS) entry which is preliminary data.</text>
</comment>
<keyword evidence="1" id="KW-1133">Transmembrane helix</keyword>
<evidence type="ECO:0000313" key="2">
    <source>
        <dbReference type="EMBL" id="RGN29672.1"/>
    </source>
</evidence>
<accession>A0A3E5AWK6</accession>
<gene>
    <name evidence="2" type="ORF">DXB65_23760</name>
</gene>
<proteinExistence type="predicted"/>
<keyword evidence="1" id="KW-0812">Transmembrane</keyword>
<keyword evidence="1" id="KW-0472">Membrane</keyword>
<dbReference type="EMBL" id="QSUL01000033">
    <property type="protein sequence ID" value="RGN29672.1"/>
    <property type="molecule type" value="Genomic_DNA"/>
</dbReference>
<evidence type="ECO:0000313" key="3">
    <source>
        <dbReference type="Proteomes" id="UP000260983"/>
    </source>
</evidence>
<evidence type="ECO:0000256" key="1">
    <source>
        <dbReference type="SAM" id="Phobius"/>
    </source>
</evidence>
<protein>
    <submittedName>
        <fullName evidence="2">Uncharacterized protein</fullName>
    </submittedName>
</protein>
<dbReference type="AlphaFoldDB" id="A0A3E5AWK6"/>
<name>A0A3E5AWK6_9BACE</name>
<sequence length="70" mass="8101">MIIMPSDEDLYACLCFRGANLGNVFITTKLYSEFIFLFGLFFLSPRTRSISSPYLLRIYTTEFATDLVRT</sequence>
<reference evidence="2 3" key="1">
    <citation type="submission" date="2018-08" db="EMBL/GenBank/DDBJ databases">
        <title>A genome reference for cultivated species of the human gut microbiota.</title>
        <authorList>
            <person name="Zou Y."/>
            <person name="Xue W."/>
            <person name="Luo G."/>
        </authorList>
    </citation>
    <scope>NUCLEOTIDE SEQUENCE [LARGE SCALE GENOMIC DNA]</scope>
    <source>
        <strain evidence="2 3">OM05-15BH</strain>
    </source>
</reference>
<feature type="transmembrane region" description="Helical" evidence="1">
    <location>
        <begin position="24"/>
        <end position="43"/>
    </location>
</feature>
<dbReference type="Proteomes" id="UP000260983">
    <property type="component" value="Unassembled WGS sequence"/>
</dbReference>